<accession>A0A370GL04</accession>
<evidence type="ECO:0000256" key="1">
    <source>
        <dbReference type="ARBA" id="ARBA00005194"/>
    </source>
</evidence>
<dbReference type="Proteomes" id="UP000255355">
    <property type="component" value="Unassembled WGS sequence"/>
</dbReference>
<dbReference type="Pfam" id="PF00364">
    <property type="entry name" value="Biotin_lipoyl"/>
    <property type="match status" value="1"/>
</dbReference>
<keyword evidence="3 9" id="KW-0444">Lipid biosynthesis</keyword>
<evidence type="ECO:0000256" key="6">
    <source>
        <dbReference type="ARBA" id="ARBA00023160"/>
    </source>
</evidence>
<dbReference type="PANTHER" id="PTHR45266:SF3">
    <property type="entry name" value="OXALOACETATE DECARBOXYLASE ALPHA CHAIN"/>
    <property type="match status" value="1"/>
</dbReference>
<dbReference type="AlphaFoldDB" id="A0A370GL04"/>
<sequence length="161" mass="16806">MTAVDDTAPATAELDAAAHDHLQVLDAIQSGALRLLGGFPRQPSTLRIRVGEVTVEAHWPQQDSATAPTTSETVAVSDVPAPSPTIRAPSVGVFYRSPEPGADPFVDIGDHVTAGQQVAIVEAMKLMIPVTAEAGGVITEICKQDGESVQFDDPLFSYSAG</sequence>
<evidence type="ECO:0000256" key="9">
    <source>
        <dbReference type="RuleBase" id="RU364072"/>
    </source>
</evidence>
<name>A0A370GL04_9NOCA</name>
<comment type="catalytic activity">
    <reaction evidence="8">
        <text>N(6)-biotinyl-L-lysyl-[protein] + hydrogencarbonate + ATP = N(6)-carboxybiotinyl-L-lysyl-[protein] + ADP + phosphate + H(+)</text>
        <dbReference type="Rhea" id="RHEA:13501"/>
        <dbReference type="Rhea" id="RHEA-COMP:10505"/>
        <dbReference type="Rhea" id="RHEA-COMP:10506"/>
        <dbReference type="ChEBI" id="CHEBI:15378"/>
        <dbReference type="ChEBI" id="CHEBI:17544"/>
        <dbReference type="ChEBI" id="CHEBI:30616"/>
        <dbReference type="ChEBI" id="CHEBI:43474"/>
        <dbReference type="ChEBI" id="CHEBI:83144"/>
        <dbReference type="ChEBI" id="CHEBI:83145"/>
        <dbReference type="ChEBI" id="CHEBI:456216"/>
        <dbReference type="EC" id="6.3.4.14"/>
    </reaction>
    <physiologicalReaction direction="left-to-right" evidence="8">
        <dbReference type="Rhea" id="RHEA:13502"/>
    </physiologicalReaction>
</comment>
<dbReference type="SUPFAM" id="SSF51230">
    <property type="entry name" value="Single hybrid motif"/>
    <property type="match status" value="1"/>
</dbReference>
<proteinExistence type="predicted"/>
<evidence type="ECO:0000313" key="12">
    <source>
        <dbReference type="Proteomes" id="UP000255355"/>
    </source>
</evidence>
<dbReference type="PRINTS" id="PR01071">
    <property type="entry name" value="ACOABIOTINCC"/>
</dbReference>
<gene>
    <name evidence="11" type="ORF">DFR68_11722</name>
</gene>
<keyword evidence="6 9" id="KW-0275">Fatty acid biosynthesis</keyword>
<evidence type="ECO:0000313" key="11">
    <source>
        <dbReference type="EMBL" id="RDI44405.1"/>
    </source>
</evidence>
<dbReference type="InterPro" id="IPR011053">
    <property type="entry name" value="Single_hybrid_motif"/>
</dbReference>
<keyword evidence="4 9" id="KW-0276">Fatty acid metabolism</keyword>
<protein>
    <recommendedName>
        <fullName evidence="2 9">Biotin carboxyl carrier protein of acetyl-CoA carboxylase</fullName>
    </recommendedName>
</protein>
<dbReference type="UniPathway" id="UPA00094"/>
<dbReference type="PROSITE" id="PS50968">
    <property type="entry name" value="BIOTINYL_LIPOYL"/>
    <property type="match status" value="1"/>
</dbReference>
<dbReference type="EMBL" id="QQAZ01000017">
    <property type="protein sequence ID" value="RDI44405.1"/>
    <property type="molecule type" value="Genomic_DNA"/>
</dbReference>
<comment type="pathway">
    <text evidence="1 9">Lipid metabolism; fatty acid biosynthesis.</text>
</comment>
<dbReference type="PROSITE" id="PS00188">
    <property type="entry name" value="BIOTIN"/>
    <property type="match status" value="1"/>
</dbReference>
<keyword evidence="7 9" id="KW-0092">Biotin</keyword>
<keyword evidence="5 9" id="KW-0443">Lipid metabolism</keyword>
<feature type="domain" description="Lipoyl-binding" evidence="10">
    <location>
        <begin position="83"/>
        <end position="159"/>
    </location>
</feature>
<keyword evidence="12" id="KW-1185">Reference proteome</keyword>
<dbReference type="PANTHER" id="PTHR45266">
    <property type="entry name" value="OXALOACETATE DECARBOXYLASE ALPHA CHAIN"/>
    <property type="match status" value="1"/>
</dbReference>
<evidence type="ECO:0000259" key="10">
    <source>
        <dbReference type="PROSITE" id="PS50968"/>
    </source>
</evidence>
<evidence type="ECO:0000256" key="7">
    <source>
        <dbReference type="ARBA" id="ARBA00023267"/>
    </source>
</evidence>
<dbReference type="InterPro" id="IPR050709">
    <property type="entry name" value="Biotin_Carboxyl_Carrier/Decarb"/>
</dbReference>
<evidence type="ECO:0000256" key="8">
    <source>
        <dbReference type="ARBA" id="ARBA00048501"/>
    </source>
</evidence>
<dbReference type="InterPro" id="IPR001882">
    <property type="entry name" value="Biotin_BS"/>
</dbReference>
<dbReference type="OrthoDB" id="9811735at2"/>
<comment type="caution">
    <text evidence="11">The sequence shown here is derived from an EMBL/GenBank/DDBJ whole genome shotgun (WGS) entry which is preliminary data.</text>
</comment>
<dbReference type="GO" id="GO:0004075">
    <property type="term" value="F:biotin carboxylase activity"/>
    <property type="evidence" value="ECO:0007669"/>
    <property type="project" value="UniProtKB-EC"/>
</dbReference>
<evidence type="ECO:0000256" key="4">
    <source>
        <dbReference type="ARBA" id="ARBA00022832"/>
    </source>
</evidence>
<reference evidence="11 12" key="1">
    <citation type="submission" date="2018-07" db="EMBL/GenBank/DDBJ databases">
        <title>Genomic Encyclopedia of Type Strains, Phase IV (KMG-IV): sequencing the most valuable type-strain genomes for metagenomic binning, comparative biology and taxonomic classification.</title>
        <authorList>
            <person name="Goeker M."/>
        </authorList>
    </citation>
    <scope>NUCLEOTIDE SEQUENCE [LARGE SCALE GENOMIC DNA]</scope>
    <source>
        <strain evidence="11 12">DSM 44952</strain>
    </source>
</reference>
<dbReference type="Gene3D" id="2.40.50.100">
    <property type="match status" value="1"/>
</dbReference>
<evidence type="ECO:0000256" key="5">
    <source>
        <dbReference type="ARBA" id="ARBA00023098"/>
    </source>
</evidence>
<dbReference type="GO" id="GO:0003989">
    <property type="term" value="F:acetyl-CoA carboxylase activity"/>
    <property type="evidence" value="ECO:0007669"/>
    <property type="project" value="InterPro"/>
</dbReference>
<dbReference type="GO" id="GO:0006633">
    <property type="term" value="P:fatty acid biosynthetic process"/>
    <property type="evidence" value="ECO:0007669"/>
    <property type="project" value="UniProtKB-UniPathway"/>
</dbReference>
<dbReference type="STRING" id="1210089.GCA_001613165_05364"/>
<dbReference type="InterPro" id="IPR000089">
    <property type="entry name" value="Biotin_lipoyl"/>
</dbReference>
<dbReference type="CDD" id="cd06850">
    <property type="entry name" value="biotinyl_domain"/>
    <property type="match status" value="1"/>
</dbReference>
<evidence type="ECO:0000256" key="2">
    <source>
        <dbReference type="ARBA" id="ARBA00017562"/>
    </source>
</evidence>
<comment type="function">
    <text evidence="9">This protein is a component of the acetyl coenzyme A carboxylase complex; first, biotin carboxylase catalyzes the carboxylation of the carrier protein and then the transcarboxylase transfers the carboxyl group to form malonyl-CoA.</text>
</comment>
<dbReference type="GO" id="GO:0009317">
    <property type="term" value="C:acetyl-CoA carboxylase complex"/>
    <property type="evidence" value="ECO:0007669"/>
    <property type="project" value="InterPro"/>
</dbReference>
<organism evidence="11 12">
    <name type="scientific">Nocardia mexicana</name>
    <dbReference type="NCBI Taxonomy" id="279262"/>
    <lineage>
        <taxon>Bacteria</taxon>
        <taxon>Bacillati</taxon>
        <taxon>Actinomycetota</taxon>
        <taxon>Actinomycetes</taxon>
        <taxon>Mycobacteriales</taxon>
        <taxon>Nocardiaceae</taxon>
        <taxon>Nocardia</taxon>
    </lineage>
</organism>
<dbReference type="RefSeq" id="WP_084520052.1">
    <property type="nucleotide sequence ID" value="NZ_QQAZ01000017.1"/>
</dbReference>
<evidence type="ECO:0000256" key="3">
    <source>
        <dbReference type="ARBA" id="ARBA00022516"/>
    </source>
</evidence>
<dbReference type="InterPro" id="IPR001249">
    <property type="entry name" value="AcCoA_biotinCC"/>
</dbReference>